<dbReference type="PROSITE" id="PS51273">
    <property type="entry name" value="GATASE_TYPE_1"/>
    <property type="match status" value="1"/>
</dbReference>
<gene>
    <name evidence="3" type="ORF">AKK44_06345</name>
</gene>
<evidence type="ECO:0000313" key="3">
    <source>
        <dbReference type="EMBL" id="KPJ22113.1"/>
    </source>
</evidence>
<feature type="domain" description="Glutamine amidotransferase" evidence="2">
    <location>
        <begin position="3"/>
        <end position="183"/>
    </location>
</feature>
<name>A0A0P6S4L3_9STRE</name>
<dbReference type="CDD" id="cd01743">
    <property type="entry name" value="GATase1_Anthranilate_Synthase"/>
    <property type="match status" value="1"/>
</dbReference>
<evidence type="ECO:0000259" key="2">
    <source>
        <dbReference type="Pfam" id="PF00117"/>
    </source>
</evidence>
<dbReference type="RefSeq" id="WP_054278985.1">
    <property type="nucleotide sequence ID" value="NZ_LHQM01000028.1"/>
</dbReference>
<dbReference type="InterPro" id="IPR029062">
    <property type="entry name" value="Class_I_gatase-like"/>
</dbReference>
<sequence length="193" mass="21878">MILLIDNYDSFTYNLVQYLNRFDEVLVLNNQDPRLFDKANEADALVLSPGPGWPKETNQLPDLIKQFYDKKPILGICLGHQAIAEILGGKLRLAKRVMHGKQSLITTRSSSSLFQGLEEKVTVMRYHSIVVDHLPKDFVLTATDETDGEIMAFEHRNLPLFGLQFHPESIGTPNGMAMIANFMDVVATYKRRN</sequence>
<dbReference type="FunFam" id="3.40.50.880:FF:000003">
    <property type="entry name" value="Anthranilate synthase component II"/>
    <property type="match status" value="1"/>
</dbReference>
<dbReference type="GO" id="GO:0005829">
    <property type="term" value="C:cytosol"/>
    <property type="evidence" value="ECO:0007669"/>
    <property type="project" value="TreeGrafter"/>
</dbReference>
<dbReference type="PATRIC" id="fig|119224.3.peg.1005"/>
<dbReference type="InterPro" id="IPR017926">
    <property type="entry name" value="GATASE"/>
</dbReference>
<dbReference type="EMBL" id="LHQM01000028">
    <property type="protein sequence ID" value="KPJ22113.1"/>
    <property type="molecule type" value="Genomic_DNA"/>
</dbReference>
<dbReference type="InterPro" id="IPR050472">
    <property type="entry name" value="Anth_synth/Amidotransfase"/>
</dbReference>
<accession>A0A0P6S4L3</accession>
<dbReference type="GO" id="GO:0004049">
    <property type="term" value="F:anthranilate synthase activity"/>
    <property type="evidence" value="ECO:0007669"/>
    <property type="project" value="TreeGrafter"/>
</dbReference>
<dbReference type="Pfam" id="PF00117">
    <property type="entry name" value="GATase"/>
    <property type="match status" value="1"/>
</dbReference>
<comment type="caution">
    <text evidence="3">The sequence shown here is derived from an EMBL/GenBank/DDBJ whole genome shotgun (WGS) entry which is preliminary data.</text>
</comment>
<dbReference type="NCBIfam" id="TIGR00566">
    <property type="entry name" value="trpG_papA"/>
    <property type="match status" value="1"/>
</dbReference>
<evidence type="ECO:0000256" key="1">
    <source>
        <dbReference type="ARBA" id="ARBA00022962"/>
    </source>
</evidence>
<dbReference type="SUPFAM" id="SSF52317">
    <property type="entry name" value="Class I glutamine amidotransferase-like"/>
    <property type="match status" value="1"/>
</dbReference>
<keyword evidence="1" id="KW-0315">Glutamine amidotransferase</keyword>
<dbReference type="STRING" id="119224.AKK44_06345"/>
<proteinExistence type="predicted"/>
<dbReference type="Proteomes" id="UP000049578">
    <property type="component" value="Unassembled WGS sequence"/>
</dbReference>
<dbReference type="PRINTS" id="PR00097">
    <property type="entry name" value="ANTSNTHASEII"/>
</dbReference>
<organism evidence="3 4">
    <name type="scientific">Streptococcus phocae</name>
    <dbReference type="NCBI Taxonomy" id="119224"/>
    <lineage>
        <taxon>Bacteria</taxon>
        <taxon>Bacillati</taxon>
        <taxon>Bacillota</taxon>
        <taxon>Bacilli</taxon>
        <taxon>Lactobacillales</taxon>
        <taxon>Streptococcaceae</taxon>
        <taxon>Streptococcus</taxon>
    </lineage>
</organism>
<dbReference type="PANTHER" id="PTHR43418">
    <property type="entry name" value="MULTIFUNCTIONAL TRYPTOPHAN BIOSYNTHESIS PROTEIN-RELATED"/>
    <property type="match status" value="1"/>
</dbReference>
<reference evidence="3 4" key="1">
    <citation type="submission" date="2015-08" db="EMBL/GenBank/DDBJ databases">
        <title>Genome sequence of Streptococcus phocae subsp. phocae ATCC 51973T isolated from liver specimen obtained from seal.</title>
        <authorList>
            <person name="Avendano-Herrera R."/>
        </authorList>
    </citation>
    <scope>NUCLEOTIDE SEQUENCE [LARGE SCALE GENOMIC DNA]</scope>
    <source>
        <strain evidence="3 4">ATCC 51973</strain>
    </source>
</reference>
<evidence type="ECO:0000313" key="4">
    <source>
        <dbReference type="Proteomes" id="UP000049578"/>
    </source>
</evidence>
<keyword evidence="4" id="KW-1185">Reference proteome</keyword>
<dbReference type="Gene3D" id="3.40.50.880">
    <property type="match status" value="1"/>
</dbReference>
<dbReference type="InterPro" id="IPR006221">
    <property type="entry name" value="TrpG/PapA_dom"/>
</dbReference>
<dbReference type="PANTHER" id="PTHR43418:SF8">
    <property type="entry name" value="SYNTHASE COMPONENT II, PUTATIVE-RELATED"/>
    <property type="match status" value="1"/>
</dbReference>
<protein>
    <submittedName>
        <fullName evidence="3">Anthranilate synthase subunit II</fullName>
    </submittedName>
</protein>
<dbReference type="AlphaFoldDB" id="A0A0P6S4L3"/>
<dbReference type="PRINTS" id="PR00099">
    <property type="entry name" value="CPSGATASE"/>
</dbReference>
<dbReference type="PRINTS" id="PR00096">
    <property type="entry name" value="GATASE"/>
</dbReference>
<dbReference type="GO" id="GO:0000162">
    <property type="term" value="P:L-tryptophan biosynthetic process"/>
    <property type="evidence" value="ECO:0007669"/>
    <property type="project" value="TreeGrafter"/>
</dbReference>